<dbReference type="EMBL" id="CATQJA010002664">
    <property type="protein sequence ID" value="CAJ0582223.1"/>
    <property type="molecule type" value="Genomic_DNA"/>
</dbReference>
<evidence type="ECO:0000256" key="6">
    <source>
        <dbReference type="ARBA" id="ARBA00023128"/>
    </source>
</evidence>
<name>A0AA36D6X9_9BILA</name>
<dbReference type="GO" id="GO:0016971">
    <property type="term" value="F:flavin-dependent sulfhydryl oxidase activity"/>
    <property type="evidence" value="ECO:0007669"/>
    <property type="project" value="InterPro"/>
</dbReference>
<dbReference type="EMBL" id="CATQJA010001850">
    <property type="protein sequence ID" value="CAJ0568887.1"/>
    <property type="molecule type" value="Genomic_DNA"/>
</dbReference>
<feature type="region of interest" description="Disordered" evidence="10">
    <location>
        <begin position="26"/>
        <end position="63"/>
    </location>
</feature>
<feature type="compositionally biased region" description="Polar residues" evidence="10">
    <location>
        <begin position="39"/>
        <end position="51"/>
    </location>
</feature>
<evidence type="ECO:0000256" key="7">
    <source>
        <dbReference type="ARBA" id="ARBA00023157"/>
    </source>
</evidence>
<sequence length="169" mass="19256">MDHYIGPDGKPCRACVSVEDLMKKGRELAQKRKDKESSSNDASKPGTSTAELPTKNDCPADKDELGRSTWTLLHTMSVYYPESAKESDKKNATTFLSNLSRLYPCDYCAKDLQKDLAESPPKLNTRQEFATWMCELHNKVNDKLGKPKFDCTKVFERWRDGWKDGSCDY</sequence>
<dbReference type="AlphaFoldDB" id="A0AA36D6X9"/>
<dbReference type="SUPFAM" id="SSF69000">
    <property type="entry name" value="FAD-dependent thiol oxidase"/>
    <property type="match status" value="1"/>
</dbReference>
<reference evidence="13" key="1">
    <citation type="submission" date="2023-06" db="EMBL/GenBank/DDBJ databases">
        <authorList>
            <person name="Delattre M."/>
        </authorList>
    </citation>
    <scope>NUCLEOTIDE SEQUENCE</scope>
    <source>
        <strain evidence="13">AF72</strain>
    </source>
</reference>
<keyword evidence="7" id="KW-1015">Disulfide bond</keyword>
<evidence type="ECO:0000313" key="14">
    <source>
        <dbReference type="Proteomes" id="UP001177023"/>
    </source>
</evidence>
<protein>
    <recommendedName>
        <fullName evidence="9">Sulfhydryl oxidase</fullName>
        <ecNumber evidence="9">1.8.3.2</ecNumber>
    </recommendedName>
</protein>
<keyword evidence="4 9" id="KW-0274">FAD</keyword>
<evidence type="ECO:0000256" key="10">
    <source>
        <dbReference type="SAM" id="MobiDB-lite"/>
    </source>
</evidence>
<dbReference type="GO" id="GO:0050660">
    <property type="term" value="F:flavin adenine dinucleotide binding"/>
    <property type="evidence" value="ECO:0007669"/>
    <property type="project" value="TreeGrafter"/>
</dbReference>
<evidence type="ECO:0000256" key="5">
    <source>
        <dbReference type="ARBA" id="ARBA00023002"/>
    </source>
</evidence>
<keyword evidence="14" id="KW-1185">Reference proteome</keyword>
<dbReference type="FunFam" id="1.20.120.310:FF:000003">
    <property type="entry name" value="Sulfhydryl oxidase"/>
    <property type="match status" value="1"/>
</dbReference>
<organism evidence="13 14">
    <name type="scientific">Mesorhabditis spiculigera</name>
    <dbReference type="NCBI Taxonomy" id="96644"/>
    <lineage>
        <taxon>Eukaryota</taxon>
        <taxon>Metazoa</taxon>
        <taxon>Ecdysozoa</taxon>
        <taxon>Nematoda</taxon>
        <taxon>Chromadorea</taxon>
        <taxon>Rhabditida</taxon>
        <taxon>Rhabditina</taxon>
        <taxon>Rhabditomorpha</taxon>
        <taxon>Rhabditoidea</taxon>
        <taxon>Rhabditidae</taxon>
        <taxon>Mesorhabditinae</taxon>
        <taxon>Mesorhabditis</taxon>
    </lineage>
</organism>
<evidence type="ECO:0000256" key="4">
    <source>
        <dbReference type="ARBA" id="ARBA00022827"/>
    </source>
</evidence>
<dbReference type="GO" id="GO:0005758">
    <property type="term" value="C:mitochondrial intermembrane space"/>
    <property type="evidence" value="ECO:0007669"/>
    <property type="project" value="UniProtKB-SubCell"/>
</dbReference>
<dbReference type="PANTHER" id="PTHR12645:SF0">
    <property type="entry name" value="FAD-LINKED SULFHYDRYL OXIDASE ALR"/>
    <property type="match status" value="1"/>
</dbReference>
<keyword evidence="3 9" id="KW-0285">Flavoprotein</keyword>
<comment type="subcellular location">
    <subcellularLocation>
        <location evidence="2">Mitochondrion intermembrane space</location>
    </subcellularLocation>
</comment>
<gene>
    <name evidence="13" type="ORF">MSPICULIGERA_LOCUS20363</name>
    <name evidence="12" type="ORF">MSPICULIGERA_LOCUS7393</name>
</gene>
<dbReference type="Proteomes" id="UP001177023">
    <property type="component" value="Unassembled WGS sequence"/>
</dbReference>
<feature type="compositionally biased region" description="Basic and acidic residues" evidence="10">
    <location>
        <begin position="26"/>
        <end position="38"/>
    </location>
</feature>
<dbReference type="InterPro" id="IPR036774">
    <property type="entry name" value="ERV/ALR_sulphydryl_oxid_sf"/>
</dbReference>
<keyword evidence="5 9" id="KW-0560">Oxidoreductase</keyword>
<dbReference type="Gene3D" id="1.20.120.310">
    <property type="entry name" value="ERV/ALR sulfhydryl oxidase domain"/>
    <property type="match status" value="1"/>
</dbReference>
<dbReference type="InterPro" id="IPR017905">
    <property type="entry name" value="ERV/ALR_sulphydryl_oxidase"/>
</dbReference>
<evidence type="ECO:0000313" key="12">
    <source>
        <dbReference type="EMBL" id="CAJ0568887.1"/>
    </source>
</evidence>
<proteinExistence type="predicted"/>
<comment type="caution">
    <text evidence="13">The sequence shown here is derived from an EMBL/GenBank/DDBJ whole genome shotgun (WGS) entry which is preliminary data.</text>
</comment>
<evidence type="ECO:0000256" key="8">
    <source>
        <dbReference type="ARBA" id="ARBA00048864"/>
    </source>
</evidence>
<feature type="non-terminal residue" evidence="13">
    <location>
        <position position="169"/>
    </location>
</feature>
<keyword evidence="6" id="KW-0496">Mitochondrion</keyword>
<dbReference type="InterPro" id="IPR039799">
    <property type="entry name" value="ALR/ERV"/>
</dbReference>
<dbReference type="Pfam" id="PF04777">
    <property type="entry name" value="Evr1_Alr"/>
    <property type="match status" value="1"/>
</dbReference>
<evidence type="ECO:0000259" key="11">
    <source>
        <dbReference type="PROSITE" id="PS51324"/>
    </source>
</evidence>
<comment type="cofactor">
    <cofactor evidence="1 9">
        <name>FAD</name>
        <dbReference type="ChEBI" id="CHEBI:57692"/>
    </cofactor>
</comment>
<dbReference type="EC" id="1.8.3.2" evidence="9"/>
<evidence type="ECO:0000256" key="1">
    <source>
        <dbReference type="ARBA" id="ARBA00001974"/>
    </source>
</evidence>
<dbReference type="PROSITE" id="PS51324">
    <property type="entry name" value="ERV_ALR"/>
    <property type="match status" value="1"/>
</dbReference>
<accession>A0AA36D6X9</accession>
<evidence type="ECO:0000256" key="2">
    <source>
        <dbReference type="ARBA" id="ARBA00004569"/>
    </source>
</evidence>
<evidence type="ECO:0000313" key="13">
    <source>
        <dbReference type="EMBL" id="CAJ0582223.1"/>
    </source>
</evidence>
<evidence type="ECO:0000256" key="9">
    <source>
        <dbReference type="RuleBase" id="RU371123"/>
    </source>
</evidence>
<evidence type="ECO:0000256" key="3">
    <source>
        <dbReference type="ARBA" id="ARBA00022630"/>
    </source>
</evidence>
<comment type="catalytic activity">
    <reaction evidence="8 9">
        <text>2 R'C(R)SH + O2 = R'C(R)S-S(R)CR' + H2O2</text>
        <dbReference type="Rhea" id="RHEA:17357"/>
        <dbReference type="ChEBI" id="CHEBI:15379"/>
        <dbReference type="ChEBI" id="CHEBI:16240"/>
        <dbReference type="ChEBI" id="CHEBI:16520"/>
        <dbReference type="ChEBI" id="CHEBI:17412"/>
        <dbReference type="EC" id="1.8.3.2"/>
    </reaction>
</comment>
<feature type="domain" description="ERV/ALR sulfhydryl oxidase" evidence="11">
    <location>
        <begin position="58"/>
        <end position="158"/>
    </location>
</feature>
<dbReference type="PANTHER" id="PTHR12645">
    <property type="entry name" value="ALR/ERV"/>
    <property type="match status" value="1"/>
</dbReference>